<dbReference type="PANTHER" id="PTHR22999">
    <property type="entry name" value="PX SERINE/THREONINE KINASE PXK"/>
    <property type="match status" value="1"/>
</dbReference>
<sequence>MKAMETIQDLIEEAKLRTVWWGLCIFSVTYFLTHTSKSMWMNLPMAILILCGLRILCNQIEFRWKYLPTPRQNQFSHLEKKRLSLNDPRLSTVPPPPRWKKKIDSPVVEAAINDFIDKILNDFVINLWYSLITPDREAPELIRAVIMDALGEISVRVKEINIVDLLTRCRPLFLFPYVDNAFAVHHKMSRVTWIGSLLDDNDINAFTCRDIVDLIGDHLESFRRNHAAIGTDVMKTLSSEERDERLKYHLMASGELYPALMSPESEYKVLQKIVAGILSVVLRPREVQCPLVRTIAREIVTCLVVQPLLNLACPERINEVIEIVINLIKEGNFEQFSGEEQNVNSASSSAFDNQGKNMSLTKVNEQKTPSIDYDRYPQLPMQQHSGDWARMLEVATQRRTEVLTPENLENMWTKGRNYKKKEYKKSEAKQKNSSSISRTSTGAEEKVVAQLPPRVSVDKQSQTQMAEDYSKSSSFEGGRHIYEVDVRKEFPSDGNKNRLKRSNSTSDLNKQPETRLALLGVGEGPLITEFYTTDFIKHNENYICDNKSPNILLHKEGQHCPKLKCRVLGAYFEKLGSKSFAVYSIAVTDTENKTWFVKRRYSNFERLHRQLKEIPNYNLQLPPKRIFSSSTEDAFVHRRCIQLDKFLQDLLSIANVAEQYEVWDFLSASSKNYSFGKSSSVIKTLAVNVDDAMDDIVRQFKGVSDGLMRKVVGSPLEENEHAPTRHLSWSVNEINTHLSKEIATESMNSSISDNEDINKLGESTQGEGRLDSEANGWHSDNELDSKYFQPRVVRRLGEPENSPLEMKMILSDLQHADPLVHNPTVPPEWTPPNVSVPILNLVDKVFQLNRRGWLRRQVFWISKQILQIVMEDAVDDWLLREVCWLRSEDTVAHGIRWAQDILWPNGVFFTRVGDSQEALDETDPSEKTFQIAGQLGGMKVTKPSSFEHHLEASHRASEIKKFLFDGAPTALVSMVGHKQYRRCARDIFYFTQSNVCIKQLTFAILELLLRSVFPELQDILRDIRENPHGRSE</sequence>
<organism evidence="7 8">
    <name type="scientific">Arabis nemorensis</name>
    <dbReference type="NCBI Taxonomy" id="586526"/>
    <lineage>
        <taxon>Eukaryota</taxon>
        <taxon>Viridiplantae</taxon>
        <taxon>Streptophyta</taxon>
        <taxon>Embryophyta</taxon>
        <taxon>Tracheophyta</taxon>
        <taxon>Spermatophyta</taxon>
        <taxon>Magnoliopsida</taxon>
        <taxon>eudicotyledons</taxon>
        <taxon>Gunneridae</taxon>
        <taxon>Pentapetalae</taxon>
        <taxon>rosids</taxon>
        <taxon>malvids</taxon>
        <taxon>Brassicales</taxon>
        <taxon>Brassicaceae</taxon>
        <taxon>Arabideae</taxon>
        <taxon>Arabis</taxon>
    </lineage>
</organism>
<dbReference type="InterPro" id="IPR036871">
    <property type="entry name" value="PX_dom_sf"/>
</dbReference>
<keyword evidence="8" id="KW-1185">Reference proteome</keyword>
<dbReference type="PROSITE" id="PS51207">
    <property type="entry name" value="PXA"/>
    <property type="match status" value="1"/>
</dbReference>
<evidence type="ECO:0000256" key="4">
    <source>
        <dbReference type="SAM" id="Phobius"/>
    </source>
</evidence>
<accession>A0A565BUV1</accession>
<feature type="transmembrane region" description="Helical" evidence="4">
    <location>
        <begin position="16"/>
        <end position="33"/>
    </location>
</feature>
<feature type="region of interest" description="Disordered" evidence="3">
    <location>
        <begin position="761"/>
        <end position="782"/>
    </location>
</feature>
<feature type="compositionally biased region" description="Polar residues" evidence="3">
    <location>
        <begin position="433"/>
        <end position="442"/>
    </location>
</feature>
<evidence type="ECO:0000313" key="7">
    <source>
        <dbReference type="EMBL" id="VVB05152.1"/>
    </source>
</evidence>
<dbReference type="Pfam" id="PF00787">
    <property type="entry name" value="PX"/>
    <property type="match status" value="1"/>
</dbReference>
<dbReference type="Proteomes" id="UP000489600">
    <property type="component" value="Unassembled WGS sequence"/>
</dbReference>
<dbReference type="PROSITE" id="PS50195">
    <property type="entry name" value="PX"/>
    <property type="match status" value="1"/>
</dbReference>
<comment type="caution">
    <text evidence="7">The sequence shown here is derived from an EMBL/GenBank/DDBJ whole genome shotgun (WGS) entry which is preliminary data.</text>
</comment>
<feature type="compositionally biased region" description="Polar residues" evidence="3">
    <location>
        <begin position="502"/>
        <end position="511"/>
    </location>
</feature>
<reference evidence="7" key="1">
    <citation type="submission" date="2019-07" db="EMBL/GenBank/DDBJ databases">
        <authorList>
            <person name="Dittberner H."/>
        </authorList>
    </citation>
    <scope>NUCLEOTIDE SEQUENCE [LARGE SCALE GENOMIC DNA]</scope>
</reference>
<dbReference type="InterPro" id="IPR013937">
    <property type="entry name" value="Sorting_nexin_C"/>
</dbReference>
<feature type="region of interest" description="Disordered" evidence="3">
    <location>
        <begin position="344"/>
        <end position="378"/>
    </location>
</feature>
<feature type="region of interest" description="Disordered" evidence="3">
    <location>
        <begin position="486"/>
        <end position="511"/>
    </location>
</feature>
<evidence type="ECO:0000256" key="3">
    <source>
        <dbReference type="SAM" id="MobiDB-lite"/>
    </source>
</evidence>
<dbReference type="SMART" id="SM00312">
    <property type="entry name" value="PX"/>
    <property type="match status" value="1"/>
</dbReference>
<dbReference type="EMBL" id="CABITT030000005">
    <property type="protein sequence ID" value="VVB05152.1"/>
    <property type="molecule type" value="Genomic_DNA"/>
</dbReference>
<dbReference type="SUPFAM" id="SSF64268">
    <property type="entry name" value="PX domain"/>
    <property type="match status" value="1"/>
</dbReference>
<dbReference type="GO" id="GO:0035091">
    <property type="term" value="F:phosphatidylinositol binding"/>
    <property type="evidence" value="ECO:0007669"/>
    <property type="project" value="InterPro"/>
</dbReference>
<dbReference type="InterPro" id="IPR051837">
    <property type="entry name" value="SortingNexin/PXDomain-PKLike"/>
</dbReference>
<dbReference type="GO" id="GO:0005768">
    <property type="term" value="C:endosome"/>
    <property type="evidence" value="ECO:0007669"/>
    <property type="project" value="UniProtKB-ARBA"/>
</dbReference>
<dbReference type="Pfam" id="PF02194">
    <property type="entry name" value="PXA"/>
    <property type="match status" value="1"/>
</dbReference>
<evidence type="ECO:0008006" key="9">
    <source>
        <dbReference type="Google" id="ProtNLM"/>
    </source>
</evidence>
<keyword evidence="4" id="KW-0812">Transmembrane</keyword>
<comment type="subcellular location">
    <subcellularLocation>
        <location evidence="1">Cytoplasm</location>
    </subcellularLocation>
</comment>
<feature type="compositionally biased region" description="Polar residues" evidence="3">
    <location>
        <begin position="344"/>
        <end position="369"/>
    </location>
</feature>
<evidence type="ECO:0000259" key="6">
    <source>
        <dbReference type="PROSITE" id="PS51207"/>
    </source>
</evidence>
<keyword evidence="2" id="KW-0963">Cytoplasm</keyword>
<feature type="region of interest" description="Disordered" evidence="3">
    <location>
        <begin position="421"/>
        <end position="474"/>
    </location>
</feature>
<dbReference type="PANTHER" id="PTHR22999:SF23">
    <property type="entry name" value="SORTING NEXIN-16"/>
    <property type="match status" value="1"/>
</dbReference>
<feature type="compositionally biased region" description="Polar residues" evidence="3">
    <location>
        <begin position="458"/>
        <end position="474"/>
    </location>
</feature>
<dbReference type="AlphaFoldDB" id="A0A565BUV1"/>
<evidence type="ECO:0000313" key="8">
    <source>
        <dbReference type="Proteomes" id="UP000489600"/>
    </source>
</evidence>
<keyword evidence="4" id="KW-1133">Transmembrane helix</keyword>
<dbReference type="InterPro" id="IPR001683">
    <property type="entry name" value="PX_dom"/>
</dbReference>
<feature type="domain" description="PXA" evidence="6">
    <location>
        <begin position="105"/>
        <end position="329"/>
    </location>
</feature>
<proteinExistence type="predicted"/>
<evidence type="ECO:0000259" key="5">
    <source>
        <dbReference type="PROSITE" id="PS50195"/>
    </source>
</evidence>
<protein>
    <recommendedName>
        <fullName evidence="9">PX domain-containing protein</fullName>
    </recommendedName>
</protein>
<dbReference type="InterPro" id="IPR003114">
    <property type="entry name" value="Phox_assoc"/>
</dbReference>
<dbReference type="GO" id="GO:0016020">
    <property type="term" value="C:membrane"/>
    <property type="evidence" value="ECO:0007669"/>
    <property type="project" value="UniProtKB-ARBA"/>
</dbReference>
<evidence type="ECO:0000256" key="1">
    <source>
        <dbReference type="ARBA" id="ARBA00004496"/>
    </source>
</evidence>
<gene>
    <name evidence="7" type="ORF">ANE_LOCUS15596</name>
</gene>
<dbReference type="Pfam" id="PF08628">
    <property type="entry name" value="Nexin_C"/>
    <property type="match status" value="1"/>
</dbReference>
<dbReference type="OrthoDB" id="120967at2759"/>
<dbReference type="CDD" id="cd06872">
    <property type="entry name" value="PX_SNX19_like_plant"/>
    <property type="match status" value="1"/>
</dbReference>
<dbReference type="Gene3D" id="3.30.1520.10">
    <property type="entry name" value="Phox-like domain"/>
    <property type="match status" value="1"/>
</dbReference>
<evidence type="ECO:0000256" key="2">
    <source>
        <dbReference type="ARBA" id="ARBA00022490"/>
    </source>
</evidence>
<name>A0A565BUV1_9BRAS</name>
<feature type="domain" description="PX" evidence="5">
    <location>
        <begin position="561"/>
        <end position="673"/>
    </location>
</feature>
<keyword evidence="4" id="KW-0472">Membrane</keyword>